<dbReference type="GO" id="GO:0004674">
    <property type="term" value="F:protein serine/threonine kinase activity"/>
    <property type="evidence" value="ECO:0007669"/>
    <property type="project" value="UniProtKB-KW"/>
</dbReference>
<keyword evidence="2" id="KW-0808">Transferase</keyword>
<keyword evidence="4" id="KW-0418">Kinase</keyword>
<comment type="caution">
    <text evidence="10">The sequence shown here is derived from an EMBL/GenBank/DDBJ whole genome shotgun (WGS) entry which is preliminary data.</text>
</comment>
<keyword evidence="5" id="KW-0067">ATP-binding</keyword>
<evidence type="ECO:0000256" key="2">
    <source>
        <dbReference type="ARBA" id="ARBA00022679"/>
    </source>
</evidence>
<feature type="region of interest" description="Disordered" evidence="7">
    <location>
        <begin position="345"/>
        <end position="388"/>
    </location>
</feature>
<evidence type="ECO:0000256" key="1">
    <source>
        <dbReference type="ARBA" id="ARBA00022527"/>
    </source>
</evidence>
<dbReference type="InterPro" id="IPR008271">
    <property type="entry name" value="Ser/Thr_kinase_AS"/>
</dbReference>
<dbReference type="PROSITE" id="PS00108">
    <property type="entry name" value="PROTEIN_KINASE_ST"/>
    <property type="match status" value="1"/>
</dbReference>
<evidence type="ECO:0000256" key="6">
    <source>
        <dbReference type="SAM" id="Coils"/>
    </source>
</evidence>
<evidence type="ECO:0000313" key="13">
    <source>
        <dbReference type="Proteomes" id="UP000324907"/>
    </source>
</evidence>
<feature type="region of interest" description="Disordered" evidence="7">
    <location>
        <begin position="16"/>
        <end position="147"/>
    </location>
</feature>
<dbReference type="PANTHER" id="PTHR22974">
    <property type="entry name" value="MIXED LINEAGE PROTEIN KINASE"/>
    <property type="match status" value="1"/>
</dbReference>
<gene>
    <name evidence="11" type="ORF">FNF28_01419</name>
    <name evidence="9" type="ORF">FNF29_03114</name>
    <name evidence="10" type="ORF">FNF31_03205</name>
</gene>
<sequence>MDLSASMDSERIRRLEARFTADLPPAAASPDREGASPSPFSSKRGREGPASASPSAKRRAGAALAGGSSEKAAEARGRSGAMMRYLAASRRGAGSAGPAGSGLLPPVLPEQSPAVASISRPAGAASSAAGPASSVASSASASVSDPAAVRGLEQRALAAESSLRDVEQSLLMSREEASAARAALVQAEARLREMEEQQQQAAASRRRRLQQLAGALMRAEDAEARRHLAQETLALGRPLARHASGLQGGFAGAAQQAGAPARGSRAAAGAASESTITRDPLDAWTARPAGAAASAAPGTAAGAGGAASEADEAWEEGMEVLDCQRRSAEVAARRRLLEDRRKALSKRWRSRRKELEDESAAAEAAAASGASSPPPSSSSAAKATAAGGLGSRSGIGAMMGEAEARAVATAVPTRAALVRLDHSEEEEAVKTQLAVARREEAQLAEVMAGLLRRRAALRRTLIRVSAEAESPLRARPLLHARYQLLRLMGRGGFSEVWRALDLDTAEEVAVKVHTTNPGWKESRKRHYIKHAVREYEIHRCLEHPHVVRLIDVFTLSDDSFATVMELCKGPDLDAVLKERGPLAEREARAVMLQILSALRYLAGVDTPEPAAAEPDDAADGPGSMPPPGRSRAEAASPSAERRLKVIHYDLKPANVLFDDDHTAKVTDFGLSKILDEAHPVGAAAARSAGVEATSMELTSQGAGTYWYLPPECFATGSRVRISNKVDVWALGVIFYQSLYGRRPFGEGLTQDALLQGRVMLRAKDPTFPEKPAVSDEAKEFIRACLQHDQRNRPDVRALCAHPYLQASSK</sequence>
<dbReference type="AlphaFoldDB" id="A0A5A8DAN1"/>
<keyword evidence="12" id="KW-1185">Reference proteome</keyword>
<organism evidence="10 14">
    <name type="scientific">Cafeteria roenbergensis</name>
    <name type="common">Marine flagellate</name>
    <dbReference type="NCBI Taxonomy" id="33653"/>
    <lineage>
        <taxon>Eukaryota</taxon>
        <taxon>Sar</taxon>
        <taxon>Stramenopiles</taxon>
        <taxon>Bigyra</taxon>
        <taxon>Opalozoa</taxon>
        <taxon>Bicosoecida</taxon>
        <taxon>Cafeteriaceae</taxon>
        <taxon>Cafeteria</taxon>
    </lineage>
</organism>
<dbReference type="PANTHER" id="PTHR22974:SF23">
    <property type="entry name" value="TOUSLED-LIKE KINASE, ISOFORM G"/>
    <property type="match status" value="1"/>
</dbReference>
<keyword evidence="3" id="KW-0547">Nucleotide-binding</keyword>
<feature type="domain" description="Protein kinase" evidence="8">
    <location>
        <begin position="482"/>
        <end position="804"/>
    </location>
</feature>
<feature type="compositionally biased region" description="Low complexity" evidence="7">
    <location>
        <begin position="287"/>
        <end position="300"/>
    </location>
</feature>
<evidence type="ECO:0000313" key="14">
    <source>
        <dbReference type="Proteomes" id="UP000325113"/>
    </source>
</evidence>
<evidence type="ECO:0000256" key="7">
    <source>
        <dbReference type="SAM" id="MobiDB-lite"/>
    </source>
</evidence>
<evidence type="ECO:0000256" key="5">
    <source>
        <dbReference type="ARBA" id="ARBA00022840"/>
    </source>
</evidence>
<dbReference type="Pfam" id="PF00069">
    <property type="entry name" value="Pkinase"/>
    <property type="match status" value="2"/>
</dbReference>
<feature type="region of interest" description="Disordered" evidence="7">
    <location>
        <begin position="607"/>
        <end position="638"/>
    </location>
</feature>
<name>A0A5A8DAN1_CAFRO</name>
<accession>A0A5A8DAN1</accession>
<reference evidence="12 13" key="1">
    <citation type="submission" date="2019-07" db="EMBL/GenBank/DDBJ databases">
        <title>Genomes of Cafeteria roenbergensis.</title>
        <authorList>
            <person name="Fischer M.G."/>
            <person name="Hackl T."/>
            <person name="Roman M."/>
        </authorList>
    </citation>
    <scope>NUCLEOTIDE SEQUENCE [LARGE SCALE GENOMIC DNA]</scope>
    <source>
        <strain evidence="9 12">BVI</strain>
        <strain evidence="10 14">Cflag</strain>
        <strain evidence="11 13">RCC970-E3</strain>
    </source>
</reference>
<feature type="region of interest" description="Disordered" evidence="7">
    <location>
        <begin position="287"/>
        <end position="313"/>
    </location>
</feature>
<feature type="coiled-coil region" evidence="6">
    <location>
        <begin position="149"/>
        <end position="204"/>
    </location>
</feature>
<dbReference type="GO" id="GO:0007059">
    <property type="term" value="P:chromosome segregation"/>
    <property type="evidence" value="ECO:0007669"/>
    <property type="project" value="TreeGrafter"/>
</dbReference>
<evidence type="ECO:0000313" key="12">
    <source>
        <dbReference type="Proteomes" id="UP000323011"/>
    </source>
</evidence>
<dbReference type="GO" id="GO:0035556">
    <property type="term" value="P:intracellular signal transduction"/>
    <property type="evidence" value="ECO:0007669"/>
    <property type="project" value="TreeGrafter"/>
</dbReference>
<dbReference type="Gene3D" id="1.10.510.10">
    <property type="entry name" value="Transferase(Phosphotransferase) domain 1"/>
    <property type="match status" value="2"/>
</dbReference>
<dbReference type="Proteomes" id="UP000323011">
    <property type="component" value="Unassembled WGS sequence"/>
</dbReference>
<dbReference type="EMBL" id="VLTM01000027">
    <property type="protein sequence ID" value="KAA0162406.1"/>
    <property type="molecule type" value="Genomic_DNA"/>
</dbReference>
<dbReference type="EMBL" id="VLTN01000016">
    <property type="protein sequence ID" value="KAA0153300.1"/>
    <property type="molecule type" value="Genomic_DNA"/>
</dbReference>
<feature type="compositionally biased region" description="Low complexity" evidence="7">
    <location>
        <begin position="48"/>
        <end position="70"/>
    </location>
</feature>
<keyword evidence="6" id="KW-0175">Coiled coil</keyword>
<evidence type="ECO:0000313" key="10">
    <source>
        <dbReference type="EMBL" id="KAA0162406.1"/>
    </source>
</evidence>
<feature type="compositionally biased region" description="Low complexity" evidence="7">
    <location>
        <begin position="361"/>
        <end position="386"/>
    </location>
</feature>
<dbReference type="InterPro" id="IPR000719">
    <property type="entry name" value="Prot_kinase_dom"/>
</dbReference>
<dbReference type="GO" id="GO:0005524">
    <property type="term" value="F:ATP binding"/>
    <property type="evidence" value="ECO:0007669"/>
    <property type="project" value="UniProtKB-KW"/>
</dbReference>
<evidence type="ECO:0000256" key="4">
    <source>
        <dbReference type="ARBA" id="ARBA00022777"/>
    </source>
</evidence>
<keyword evidence="1" id="KW-0723">Serine/threonine-protein kinase</keyword>
<evidence type="ECO:0000313" key="11">
    <source>
        <dbReference type="EMBL" id="KAA0170425.1"/>
    </source>
</evidence>
<dbReference type="Proteomes" id="UP000324907">
    <property type="component" value="Unassembled WGS sequence"/>
</dbReference>
<dbReference type="InterPro" id="IPR011009">
    <property type="entry name" value="Kinase-like_dom_sf"/>
</dbReference>
<feature type="compositionally biased region" description="Low complexity" evidence="7">
    <location>
        <begin position="116"/>
        <end position="147"/>
    </location>
</feature>
<evidence type="ECO:0000256" key="3">
    <source>
        <dbReference type="ARBA" id="ARBA00022741"/>
    </source>
</evidence>
<dbReference type="PROSITE" id="PS50011">
    <property type="entry name" value="PROTEIN_KINASE_DOM"/>
    <property type="match status" value="1"/>
</dbReference>
<evidence type="ECO:0000259" key="8">
    <source>
        <dbReference type="PROSITE" id="PS50011"/>
    </source>
</evidence>
<dbReference type="EMBL" id="VLTL01000013">
    <property type="protein sequence ID" value="KAA0170425.1"/>
    <property type="molecule type" value="Genomic_DNA"/>
</dbReference>
<dbReference type="SMART" id="SM00220">
    <property type="entry name" value="S_TKc"/>
    <property type="match status" value="1"/>
</dbReference>
<proteinExistence type="predicted"/>
<dbReference type="GO" id="GO:0005634">
    <property type="term" value="C:nucleus"/>
    <property type="evidence" value="ECO:0007669"/>
    <property type="project" value="TreeGrafter"/>
</dbReference>
<protein>
    <recommendedName>
        <fullName evidence="8">Protein kinase domain-containing protein</fullName>
    </recommendedName>
</protein>
<dbReference type="SUPFAM" id="SSF56112">
    <property type="entry name" value="Protein kinase-like (PK-like)"/>
    <property type="match status" value="1"/>
</dbReference>
<dbReference type="Proteomes" id="UP000325113">
    <property type="component" value="Unassembled WGS sequence"/>
</dbReference>
<evidence type="ECO:0000313" key="9">
    <source>
        <dbReference type="EMBL" id="KAA0153300.1"/>
    </source>
</evidence>